<proteinExistence type="predicted"/>
<dbReference type="InterPro" id="IPR004792">
    <property type="entry name" value="BaiN-like"/>
</dbReference>
<dbReference type="InterPro" id="IPR023166">
    <property type="entry name" value="BaiN-like_dom_sf"/>
</dbReference>
<organism evidence="6 7">
    <name type="scientific">Marinomonas communis</name>
    <dbReference type="NCBI Taxonomy" id="28254"/>
    <lineage>
        <taxon>Bacteria</taxon>
        <taxon>Pseudomonadati</taxon>
        <taxon>Pseudomonadota</taxon>
        <taxon>Gammaproteobacteria</taxon>
        <taxon>Oceanospirillales</taxon>
        <taxon>Oceanospirillaceae</taxon>
        <taxon>Marinomonas</taxon>
    </lineage>
</organism>
<dbReference type="Proteomes" id="UP000295729">
    <property type="component" value="Unassembled WGS sequence"/>
</dbReference>
<dbReference type="NCBIfam" id="TIGR00275">
    <property type="entry name" value="aminoacetone oxidase family FAD-binding enzyme"/>
    <property type="match status" value="1"/>
</dbReference>
<evidence type="ECO:0000256" key="1">
    <source>
        <dbReference type="ARBA" id="ARBA00001974"/>
    </source>
</evidence>
<dbReference type="Pfam" id="PF22780">
    <property type="entry name" value="HI0933_like_1st"/>
    <property type="match status" value="1"/>
</dbReference>
<keyword evidence="3" id="KW-0274">FAD</keyword>
<comment type="caution">
    <text evidence="6">The sequence shown here is derived from an EMBL/GenBank/DDBJ whole genome shotgun (WGS) entry which is preliminary data.</text>
</comment>
<dbReference type="Gene3D" id="3.50.50.60">
    <property type="entry name" value="FAD/NAD(P)-binding domain"/>
    <property type="match status" value="1"/>
</dbReference>
<evidence type="ECO:0008006" key="8">
    <source>
        <dbReference type="Google" id="ProtNLM"/>
    </source>
</evidence>
<sequence>MESFDVVIIGAGASGLFCAAQAGYRGRKVLVIDHANKAGKKILMSGGGRCNFTNLDAAPKHYLSNNPYFCISALKRYTSSDFVELVDRHALDYVEKAPGQFFCEHSAKDLLQILLTECEWSGSEIRLNTSVQQITKNEESFTLLTNAGSIKCNSLVVATGGLSIPTLGASGFGYQIAEQFGLSVLPRRASLVPITIQPAMKEKLSTLSGVSVDIEATANGVSFKEPMLFTHRGISGPAILQISNFWQPGDDLQLNLLPEIDPELHFKQVRQDRPKRALETELTSLLPKRFVELMKQDFSWLSKPMAELSNDQLAEITQYLTHFDVQPNGTEGYRTAEVTLGGIDTDQVSSKTFECNTVKGLYFIGEVLDITGWLGGYNFQWAWSSGYAAGQYVQ</sequence>
<dbReference type="PANTHER" id="PTHR42887:SF2">
    <property type="entry name" value="OS12G0638800 PROTEIN"/>
    <property type="match status" value="1"/>
</dbReference>
<dbReference type="InterPro" id="IPR055178">
    <property type="entry name" value="RsdA/BaiN/AoA(So)-like_dom"/>
</dbReference>
<name>A0A4R6XBD4_9GAMM</name>
<accession>A0A4R6XBD4</accession>
<dbReference type="SUPFAM" id="SSF51905">
    <property type="entry name" value="FAD/NAD(P)-binding domain"/>
    <property type="match status" value="1"/>
</dbReference>
<feature type="domain" description="RsdA/BaiN/AoA(So)-like Rossmann fold-like" evidence="4">
    <location>
        <begin position="5"/>
        <end position="391"/>
    </location>
</feature>
<evidence type="ECO:0000259" key="5">
    <source>
        <dbReference type="Pfam" id="PF22780"/>
    </source>
</evidence>
<dbReference type="AlphaFoldDB" id="A0A4R6XBD4"/>
<evidence type="ECO:0000259" key="4">
    <source>
        <dbReference type="Pfam" id="PF03486"/>
    </source>
</evidence>
<evidence type="ECO:0000256" key="2">
    <source>
        <dbReference type="ARBA" id="ARBA00022630"/>
    </source>
</evidence>
<evidence type="ECO:0000313" key="6">
    <source>
        <dbReference type="EMBL" id="TDR14940.1"/>
    </source>
</evidence>
<reference evidence="6 7" key="1">
    <citation type="submission" date="2019-03" db="EMBL/GenBank/DDBJ databases">
        <title>Genomic Encyclopedia of Type Strains, Phase IV (KMG-IV): sequencing the most valuable type-strain genomes for metagenomic binning, comparative biology and taxonomic classification.</title>
        <authorList>
            <person name="Goeker M."/>
        </authorList>
    </citation>
    <scope>NUCLEOTIDE SEQUENCE [LARGE SCALE GENOMIC DNA]</scope>
    <source>
        <strain evidence="6 7">DSM 5604</strain>
    </source>
</reference>
<protein>
    <recommendedName>
        <fullName evidence="8">NAD(P)/FAD-dependent oxidoreductase</fullName>
    </recommendedName>
</protein>
<keyword evidence="2" id="KW-0285">Flavoprotein</keyword>
<comment type="cofactor">
    <cofactor evidence="1">
        <name>FAD</name>
        <dbReference type="ChEBI" id="CHEBI:57692"/>
    </cofactor>
</comment>
<dbReference type="Gene3D" id="1.10.8.260">
    <property type="entry name" value="HI0933 insert domain-like"/>
    <property type="match status" value="1"/>
</dbReference>
<dbReference type="OrthoDB" id="9773233at2"/>
<dbReference type="InterPro" id="IPR036188">
    <property type="entry name" value="FAD/NAD-bd_sf"/>
</dbReference>
<keyword evidence="7" id="KW-1185">Reference proteome</keyword>
<dbReference type="InterPro" id="IPR057661">
    <property type="entry name" value="RsdA/BaiN/AoA(So)_Rossmann"/>
</dbReference>
<dbReference type="EMBL" id="SNZA01000001">
    <property type="protein sequence ID" value="TDR14940.1"/>
    <property type="molecule type" value="Genomic_DNA"/>
</dbReference>
<evidence type="ECO:0000313" key="7">
    <source>
        <dbReference type="Proteomes" id="UP000295729"/>
    </source>
</evidence>
<dbReference type="Gene3D" id="2.40.30.10">
    <property type="entry name" value="Translation factors"/>
    <property type="match status" value="1"/>
</dbReference>
<dbReference type="SUPFAM" id="SSF160996">
    <property type="entry name" value="HI0933 insert domain-like"/>
    <property type="match status" value="1"/>
</dbReference>
<dbReference type="Pfam" id="PF03486">
    <property type="entry name" value="HI0933_like"/>
    <property type="match status" value="1"/>
</dbReference>
<dbReference type="PRINTS" id="PR00411">
    <property type="entry name" value="PNDRDTASEI"/>
</dbReference>
<feature type="domain" description="RsdA/BaiN/AoA(So)-like insert" evidence="5">
    <location>
        <begin position="188"/>
        <end position="338"/>
    </location>
</feature>
<dbReference type="RefSeq" id="WP_133559579.1">
    <property type="nucleotide sequence ID" value="NZ_SNZA01000001.1"/>
</dbReference>
<gene>
    <name evidence="6" type="ORF">C8D85_0290</name>
</gene>
<evidence type="ECO:0000256" key="3">
    <source>
        <dbReference type="ARBA" id="ARBA00022827"/>
    </source>
</evidence>
<dbReference type="PANTHER" id="PTHR42887">
    <property type="entry name" value="OS12G0638800 PROTEIN"/>
    <property type="match status" value="1"/>
</dbReference>